<sequence>MLDEAPYFPRCSDNKTAALVRPREYAIRRSYMQVNRGGMVSWLVFDLDHDNPWIWADTGLREPNLIVSDPKTCRSQLFYAISPVCTSERAQSRPIAYMRSVYEAMAIRLQADLAYSGPVAKTPGHPAWKTTELHSHVYDLAELAETVELTSAPPWGKGPQLDLVVHSRHCLLFEQLRHFAYGIVNRERANGSFSSFCRLVEAQAHALNNFRRRGFSVDLPLSSIRATVRSITRWTWDRYTGSGKPPRVMQLDPDLSIVERQRLAATRTHEQRRTTTAERIAAACRQLVATGERVTLTAVAKIAGVVRQTVAAYRDLLELPQVPSTEPLQEEKVTHQQNVKNAVYQISAVQSAGRVFGETIAISYLLPVGLPLPDL</sequence>
<dbReference type="Pfam" id="PF03090">
    <property type="entry name" value="Replicase"/>
    <property type="match status" value="1"/>
</dbReference>
<dbReference type="InterPro" id="IPR014820">
    <property type="entry name" value="PriCT_1"/>
</dbReference>
<comment type="caution">
    <text evidence="2">The sequence shown here is derived from an EMBL/GenBank/DDBJ whole genome shotgun (WGS) entry which is preliminary data.</text>
</comment>
<name>A0ABV8MX32_9NEIS</name>
<organism evidence="2 3">
    <name type="scientific">Chitinimonas lacunae</name>
    <dbReference type="NCBI Taxonomy" id="1963018"/>
    <lineage>
        <taxon>Bacteria</taxon>
        <taxon>Pseudomonadati</taxon>
        <taxon>Pseudomonadota</taxon>
        <taxon>Betaproteobacteria</taxon>
        <taxon>Neisseriales</taxon>
        <taxon>Chitinibacteraceae</taxon>
        <taxon>Chitinimonas</taxon>
    </lineage>
</organism>
<dbReference type="Proteomes" id="UP001595791">
    <property type="component" value="Unassembled WGS sequence"/>
</dbReference>
<proteinExistence type="predicted"/>
<evidence type="ECO:0000259" key="1">
    <source>
        <dbReference type="Pfam" id="PF08708"/>
    </source>
</evidence>
<reference evidence="3" key="1">
    <citation type="journal article" date="2019" name="Int. J. Syst. Evol. Microbiol.">
        <title>The Global Catalogue of Microorganisms (GCM) 10K type strain sequencing project: providing services to taxonomists for standard genome sequencing and annotation.</title>
        <authorList>
            <consortium name="The Broad Institute Genomics Platform"/>
            <consortium name="The Broad Institute Genome Sequencing Center for Infectious Disease"/>
            <person name="Wu L."/>
            <person name="Ma J."/>
        </authorList>
    </citation>
    <scope>NUCLEOTIDE SEQUENCE [LARGE SCALE GENOMIC DNA]</scope>
    <source>
        <strain evidence="3">LMG 29894</strain>
    </source>
</reference>
<accession>A0ABV8MX32</accession>
<evidence type="ECO:0000313" key="2">
    <source>
        <dbReference type="EMBL" id="MFC4161909.1"/>
    </source>
</evidence>
<feature type="domain" description="Primase C-terminal 1" evidence="1">
    <location>
        <begin position="165"/>
        <end position="237"/>
    </location>
</feature>
<dbReference type="Pfam" id="PF08708">
    <property type="entry name" value="PriCT_1"/>
    <property type="match status" value="1"/>
</dbReference>
<dbReference type="RefSeq" id="WP_378168568.1">
    <property type="nucleotide sequence ID" value="NZ_JBHSBU010000003.1"/>
</dbReference>
<dbReference type="Gene3D" id="1.10.340.50">
    <property type="match status" value="1"/>
</dbReference>
<protein>
    <submittedName>
        <fullName evidence="2">Replication initiation protein</fullName>
    </submittedName>
</protein>
<dbReference type="InterPro" id="IPR004322">
    <property type="entry name" value="Plasmid_replicase_bac"/>
</dbReference>
<gene>
    <name evidence="2" type="ORF">ACFOW7_21455</name>
</gene>
<keyword evidence="3" id="KW-1185">Reference proteome</keyword>
<evidence type="ECO:0000313" key="3">
    <source>
        <dbReference type="Proteomes" id="UP001595791"/>
    </source>
</evidence>
<dbReference type="EMBL" id="JBHSBU010000003">
    <property type="protein sequence ID" value="MFC4161909.1"/>
    <property type="molecule type" value="Genomic_DNA"/>
</dbReference>